<feature type="region of interest" description="Disordered" evidence="1">
    <location>
        <begin position="70"/>
        <end position="89"/>
    </location>
</feature>
<protein>
    <submittedName>
        <fullName evidence="2">Uncharacterized protein</fullName>
    </submittedName>
</protein>
<comment type="caution">
    <text evidence="2">The sequence shown here is derived from an EMBL/GenBank/DDBJ whole genome shotgun (WGS) entry which is preliminary data.</text>
</comment>
<proteinExistence type="predicted"/>
<gene>
    <name evidence="2" type="ORF">BGZ97_008288</name>
</gene>
<accession>A0A9P6UPP5</accession>
<dbReference type="Proteomes" id="UP000823405">
    <property type="component" value="Unassembled WGS sequence"/>
</dbReference>
<keyword evidence="3" id="KW-1185">Reference proteome</keyword>
<evidence type="ECO:0000256" key="1">
    <source>
        <dbReference type="SAM" id="MobiDB-lite"/>
    </source>
</evidence>
<name>A0A9P6UPP5_9FUNG</name>
<reference evidence="2" key="1">
    <citation type="journal article" date="2020" name="Fungal Divers.">
        <title>Resolving the Mortierellaceae phylogeny through synthesis of multi-gene phylogenetics and phylogenomics.</title>
        <authorList>
            <person name="Vandepol N."/>
            <person name="Liber J."/>
            <person name="Desiro A."/>
            <person name="Na H."/>
            <person name="Kennedy M."/>
            <person name="Barry K."/>
            <person name="Grigoriev I.V."/>
            <person name="Miller A.N."/>
            <person name="O'Donnell K."/>
            <person name="Stajich J.E."/>
            <person name="Bonito G."/>
        </authorList>
    </citation>
    <scope>NUCLEOTIDE SEQUENCE</scope>
    <source>
        <strain evidence="2">NVP60</strain>
    </source>
</reference>
<feature type="compositionally biased region" description="Acidic residues" evidence="1">
    <location>
        <begin position="71"/>
        <end position="89"/>
    </location>
</feature>
<dbReference type="EMBL" id="JAAAIN010000376">
    <property type="protein sequence ID" value="KAG0315392.1"/>
    <property type="molecule type" value="Genomic_DNA"/>
</dbReference>
<sequence length="140" mass="16374">MEGLTGDIETQALKTQREIYRQLGRLKQLRVLWLGHETRDFGNLDSHRVTLDERRLELGLPKKDPKRVFEVNEEEEEQEKDVALSEEENVGANEGLDLMSELKKLVELNVGQMAYQISVEEVQWMMAHWPKQYYRVGCQG</sequence>
<dbReference type="AlphaFoldDB" id="A0A9P6UPP5"/>
<organism evidence="2 3">
    <name type="scientific">Linnemannia gamsii</name>
    <dbReference type="NCBI Taxonomy" id="64522"/>
    <lineage>
        <taxon>Eukaryota</taxon>
        <taxon>Fungi</taxon>
        <taxon>Fungi incertae sedis</taxon>
        <taxon>Mucoromycota</taxon>
        <taxon>Mortierellomycotina</taxon>
        <taxon>Mortierellomycetes</taxon>
        <taxon>Mortierellales</taxon>
        <taxon>Mortierellaceae</taxon>
        <taxon>Linnemannia</taxon>
    </lineage>
</organism>
<evidence type="ECO:0000313" key="3">
    <source>
        <dbReference type="Proteomes" id="UP000823405"/>
    </source>
</evidence>
<dbReference type="OrthoDB" id="2434292at2759"/>
<evidence type="ECO:0000313" key="2">
    <source>
        <dbReference type="EMBL" id="KAG0315392.1"/>
    </source>
</evidence>